<dbReference type="InterPro" id="IPR050563">
    <property type="entry name" value="4-hydroxybenzoyl-CoA_TE"/>
</dbReference>
<name>A0A1H5TZW1_9ACTN</name>
<gene>
    <name evidence="1" type="ORF">SAMN05444920_101366</name>
</gene>
<dbReference type="InterPro" id="IPR029069">
    <property type="entry name" value="HotDog_dom_sf"/>
</dbReference>
<keyword evidence="1" id="KW-0378">Hydrolase</keyword>
<dbReference type="GO" id="GO:0047617">
    <property type="term" value="F:fatty acyl-CoA hydrolase activity"/>
    <property type="evidence" value="ECO:0007669"/>
    <property type="project" value="TreeGrafter"/>
</dbReference>
<dbReference type="SUPFAM" id="SSF54637">
    <property type="entry name" value="Thioesterase/thiol ester dehydrase-isomerase"/>
    <property type="match status" value="1"/>
</dbReference>
<dbReference type="RefSeq" id="WP_103953937.1">
    <property type="nucleotide sequence ID" value="NZ_FNVT01000001.1"/>
</dbReference>
<dbReference type="Pfam" id="PF13279">
    <property type="entry name" value="4HBT_2"/>
    <property type="match status" value="1"/>
</dbReference>
<dbReference type="EMBL" id="FNVT01000001">
    <property type="protein sequence ID" value="SEF68365.1"/>
    <property type="molecule type" value="Genomic_DNA"/>
</dbReference>
<organism evidence="1 2">
    <name type="scientific">Nonomuraea solani</name>
    <dbReference type="NCBI Taxonomy" id="1144553"/>
    <lineage>
        <taxon>Bacteria</taxon>
        <taxon>Bacillati</taxon>
        <taxon>Actinomycetota</taxon>
        <taxon>Actinomycetes</taxon>
        <taxon>Streptosporangiales</taxon>
        <taxon>Streptosporangiaceae</taxon>
        <taxon>Nonomuraea</taxon>
    </lineage>
</organism>
<evidence type="ECO:0000313" key="1">
    <source>
        <dbReference type="EMBL" id="SEF68365.1"/>
    </source>
</evidence>
<dbReference type="Gene3D" id="3.10.129.10">
    <property type="entry name" value="Hotdog Thioesterase"/>
    <property type="match status" value="1"/>
</dbReference>
<dbReference type="AlphaFoldDB" id="A0A1H5TZW1"/>
<keyword evidence="2" id="KW-1185">Reference proteome</keyword>
<dbReference type="PANTHER" id="PTHR31793">
    <property type="entry name" value="4-HYDROXYBENZOYL-COA THIOESTERASE FAMILY MEMBER"/>
    <property type="match status" value="1"/>
</dbReference>
<dbReference type="OrthoDB" id="3683044at2"/>
<dbReference type="PANTHER" id="PTHR31793:SF24">
    <property type="entry name" value="LONG-CHAIN ACYL-COA THIOESTERASE FADM"/>
    <property type="match status" value="1"/>
</dbReference>
<evidence type="ECO:0000313" key="2">
    <source>
        <dbReference type="Proteomes" id="UP000236732"/>
    </source>
</evidence>
<dbReference type="Proteomes" id="UP000236732">
    <property type="component" value="Unassembled WGS sequence"/>
</dbReference>
<proteinExistence type="predicted"/>
<protein>
    <submittedName>
        <fullName evidence="1">Acyl-CoA thioester hydrolase</fullName>
    </submittedName>
</protein>
<sequence length="138" mass="15404">MTFSVRITVRGYELDTQGHVNGAVYHQYGDHARWEFLRAAGISIDDMTSTGIGPVTLENTIRYHRELRGGDEVEVTCAFEWGDGKTYRVKQEFRRAGGELAAELTGVGGLLDLGARRLLDDPKTRWRALARRPAVLGL</sequence>
<reference evidence="1 2" key="1">
    <citation type="submission" date="2016-10" db="EMBL/GenBank/DDBJ databases">
        <authorList>
            <person name="de Groot N.N."/>
        </authorList>
    </citation>
    <scope>NUCLEOTIDE SEQUENCE [LARGE SCALE GENOMIC DNA]</scope>
    <source>
        <strain evidence="1 2">CGMCC 4.7037</strain>
    </source>
</reference>
<accession>A0A1H5TZW1</accession>
<dbReference type="CDD" id="cd00586">
    <property type="entry name" value="4HBT"/>
    <property type="match status" value="1"/>
</dbReference>